<organism evidence="1 2">
    <name type="scientific">Inconstantimicrobium mannanitabidum</name>
    <dbReference type="NCBI Taxonomy" id="1604901"/>
    <lineage>
        <taxon>Bacteria</taxon>
        <taxon>Bacillati</taxon>
        <taxon>Bacillota</taxon>
        <taxon>Clostridia</taxon>
        <taxon>Eubacteriales</taxon>
        <taxon>Clostridiaceae</taxon>
        <taxon>Inconstantimicrobium</taxon>
    </lineage>
</organism>
<sequence>MKKIISMLMIVLSLVTFAGCQKAASKTNAEETKKPQQEKQDKQDKQEVTNKDGMQQKDKLDAEKIVTSNFGKNDAQFDFKLKTTKTFLSDYDKICALLDSRYGTDGAEGAAPDGFVKAGTQSQLKYSIVINNDDEDAYKYIKRVEYGLFFNDDSKDKLTFSELNLTLCDEDKDGKIELNDKAKNILKVVYPKINLEEAQKKINQAIEAEKNKNYDSIRSDSDDKYCSIDFDWFRYKDNPVEVKIRIQQYQDYPR</sequence>
<reference evidence="1" key="1">
    <citation type="journal article" date="2025" name="Int. J. Syst. Evol. Microbiol.">
        <title>Inconstantimicrobium mannanitabidum sp. nov., a novel member of the family Clostridiaceae isolated from anoxic soil under the treatment of reductive soil disinfestation.</title>
        <authorList>
            <person name="Ueki A."/>
            <person name="Tonouchi A."/>
            <person name="Honma S."/>
            <person name="Kaku N."/>
            <person name="Ueki K."/>
        </authorList>
    </citation>
    <scope>NUCLEOTIDE SEQUENCE</scope>
    <source>
        <strain evidence="1">TW13</strain>
    </source>
</reference>
<dbReference type="EMBL" id="BROD01000001">
    <property type="protein sequence ID" value="GKX67674.1"/>
    <property type="molecule type" value="Genomic_DNA"/>
</dbReference>
<keyword evidence="2" id="KW-1185">Reference proteome</keyword>
<comment type="caution">
    <text evidence="1">The sequence shown here is derived from an EMBL/GenBank/DDBJ whole genome shotgun (WGS) entry which is preliminary data.</text>
</comment>
<dbReference type="Proteomes" id="UP001058074">
    <property type="component" value="Unassembled WGS sequence"/>
</dbReference>
<proteinExistence type="predicted"/>
<evidence type="ECO:0000313" key="1">
    <source>
        <dbReference type="EMBL" id="GKX67674.1"/>
    </source>
</evidence>
<evidence type="ECO:0000313" key="2">
    <source>
        <dbReference type="Proteomes" id="UP001058074"/>
    </source>
</evidence>
<accession>A0ACB5RF92</accession>
<protein>
    <submittedName>
        <fullName evidence="1">Uncharacterized protein</fullName>
    </submittedName>
</protein>
<name>A0ACB5RF92_9CLOT</name>
<gene>
    <name evidence="1" type="ORF">rsdtw13_29320</name>
</gene>